<organism evidence="1 2">
    <name type="scientific">Macrophomina phaseolina (strain MS6)</name>
    <name type="common">Charcoal rot fungus</name>
    <dbReference type="NCBI Taxonomy" id="1126212"/>
    <lineage>
        <taxon>Eukaryota</taxon>
        <taxon>Fungi</taxon>
        <taxon>Dikarya</taxon>
        <taxon>Ascomycota</taxon>
        <taxon>Pezizomycotina</taxon>
        <taxon>Dothideomycetes</taxon>
        <taxon>Dothideomycetes incertae sedis</taxon>
        <taxon>Botryosphaeriales</taxon>
        <taxon>Botryosphaeriaceae</taxon>
        <taxon>Macrophomina</taxon>
    </lineage>
</organism>
<feature type="non-terminal residue" evidence="1">
    <location>
        <position position="1"/>
    </location>
</feature>
<dbReference type="AlphaFoldDB" id="K2QJH9"/>
<evidence type="ECO:0000313" key="2">
    <source>
        <dbReference type="Proteomes" id="UP000007129"/>
    </source>
</evidence>
<name>K2QJH9_MACPH</name>
<accession>K2QJH9</accession>
<dbReference type="HOGENOM" id="CLU_1499783_0_0_1"/>
<dbReference type="Proteomes" id="UP000007129">
    <property type="component" value="Unassembled WGS sequence"/>
</dbReference>
<gene>
    <name evidence="1" type="ORF">MPH_12880</name>
</gene>
<comment type="caution">
    <text evidence="1">The sequence shown here is derived from an EMBL/GenBank/DDBJ whole genome shotgun (WGS) entry which is preliminary data.</text>
</comment>
<dbReference type="InParanoid" id="K2QJH9"/>
<dbReference type="VEuPathDB" id="FungiDB:MPH_12880"/>
<sequence length="180" mass="20518">RHTIGAFVCVLRKHVCLARRRSWWPHSAMIASEKVPGPLSSYTIYIFGCKKVCGCTKRFTIIEQEYGDKGTFFAFVNVALKMQDTMKRGKQKIYYCWGHTNCVRSLLMVFKGTNKTVYRLSQRSDTHIPLRTSVLDKHRTSAVKKGFDDVLRMKDCMAYDRTAVCTLHSIAAGTCFGDSL</sequence>
<evidence type="ECO:0000313" key="1">
    <source>
        <dbReference type="EMBL" id="EKG10006.1"/>
    </source>
</evidence>
<protein>
    <submittedName>
        <fullName evidence="1">Uncharacterized protein</fullName>
    </submittedName>
</protein>
<reference evidence="1 2" key="1">
    <citation type="journal article" date="2012" name="BMC Genomics">
        <title>Tools to kill: Genome of one of the most destructive plant pathogenic fungi Macrophomina phaseolina.</title>
        <authorList>
            <person name="Islam M.S."/>
            <person name="Haque M.S."/>
            <person name="Islam M.M."/>
            <person name="Emdad E.M."/>
            <person name="Halim A."/>
            <person name="Hossen Q.M.M."/>
            <person name="Hossain M.Z."/>
            <person name="Ahmed B."/>
            <person name="Rahim S."/>
            <person name="Rahman M.S."/>
            <person name="Alam M.M."/>
            <person name="Hou S."/>
            <person name="Wan X."/>
            <person name="Saito J.A."/>
            <person name="Alam M."/>
        </authorList>
    </citation>
    <scope>NUCLEOTIDE SEQUENCE [LARGE SCALE GENOMIC DNA]</scope>
    <source>
        <strain evidence="1 2">MS6</strain>
    </source>
</reference>
<dbReference type="EMBL" id="AHHD01000532">
    <property type="protein sequence ID" value="EKG10006.1"/>
    <property type="molecule type" value="Genomic_DNA"/>
</dbReference>
<proteinExistence type="predicted"/>